<reference evidence="1" key="1">
    <citation type="submission" date="2022-06" db="EMBL/GenBank/DDBJ databases">
        <title>Uncovering the hologenomic basis of an extraordinary plant invasion.</title>
        <authorList>
            <person name="Bieker V.C."/>
            <person name="Martin M.D."/>
            <person name="Gilbert T."/>
            <person name="Hodgins K."/>
            <person name="Battlay P."/>
            <person name="Petersen B."/>
            <person name="Wilson J."/>
        </authorList>
    </citation>
    <scope>NUCLEOTIDE SEQUENCE</scope>
    <source>
        <strain evidence="1">AA19_3_7</strain>
        <tissue evidence="1">Leaf</tissue>
    </source>
</reference>
<dbReference type="Proteomes" id="UP001206925">
    <property type="component" value="Unassembled WGS sequence"/>
</dbReference>
<evidence type="ECO:0000313" key="1">
    <source>
        <dbReference type="EMBL" id="KAI7747318.1"/>
    </source>
</evidence>
<protein>
    <submittedName>
        <fullName evidence="1">Uncharacterized protein</fullName>
    </submittedName>
</protein>
<gene>
    <name evidence="1" type="ORF">M8C21_033949</name>
</gene>
<evidence type="ECO:0000313" key="2">
    <source>
        <dbReference type="Proteomes" id="UP001206925"/>
    </source>
</evidence>
<dbReference type="Gene3D" id="1.20.190.20">
    <property type="entry name" value="14-3-3 domain"/>
    <property type="match status" value="1"/>
</dbReference>
<keyword evidence="2" id="KW-1185">Reference proteome</keyword>
<dbReference type="EMBL" id="JAMZMK010006782">
    <property type="protein sequence ID" value="KAI7747318.1"/>
    <property type="molecule type" value="Genomic_DNA"/>
</dbReference>
<organism evidence="1 2">
    <name type="scientific">Ambrosia artemisiifolia</name>
    <name type="common">Common ragweed</name>
    <dbReference type="NCBI Taxonomy" id="4212"/>
    <lineage>
        <taxon>Eukaryota</taxon>
        <taxon>Viridiplantae</taxon>
        <taxon>Streptophyta</taxon>
        <taxon>Embryophyta</taxon>
        <taxon>Tracheophyta</taxon>
        <taxon>Spermatophyta</taxon>
        <taxon>Magnoliopsida</taxon>
        <taxon>eudicotyledons</taxon>
        <taxon>Gunneridae</taxon>
        <taxon>Pentapetalae</taxon>
        <taxon>asterids</taxon>
        <taxon>campanulids</taxon>
        <taxon>Asterales</taxon>
        <taxon>Asteraceae</taxon>
        <taxon>Asteroideae</taxon>
        <taxon>Heliantheae alliance</taxon>
        <taxon>Heliantheae</taxon>
        <taxon>Ambrosia</taxon>
    </lineage>
</organism>
<sequence length="116" mass="13273">MEKLIVGLTPASELTIEERNILSVAYKNAIGSLRFSSQDLKMVQGKVASQYALRMKLLGMEILELQSTRRVRLNASYLIDHRYVVQILDGLKELISVWVSGFELNFPLLSRFWTVL</sequence>
<proteinExistence type="predicted"/>
<dbReference type="SUPFAM" id="SSF48445">
    <property type="entry name" value="14-3-3 protein"/>
    <property type="match status" value="1"/>
</dbReference>
<name>A0AAD5CS58_AMBAR</name>
<dbReference type="AlphaFoldDB" id="A0AAD5CS58"/>
<accession>A0AAD5CS58</accession>
<dbReference type="InterPro" id="IPR036815">
    <property type="entry name" value="14-3-3_dom_sf"/>
</dbReference>
<comment type="caution">
    <text evidence="1">The sequence shown here is derived from an EMBL/GenBank/DDBJ whole genome shotgun (WGS) entry which is preliminary data.</text>
</comment>